<dbReference type="Proteomes" id="UP001189429">
    <property type="component" value="Unassembled WGS sequence"/>
</dbReference>
<evidence type="ECO:0000313" key="6">
    <source>
        <dbReference type="EMBL" id="CAK0901283.1"/>
    </source>
</evidence>
<proteinExistence type="predicted"/>
<evidence type="ECO:0000259" key="4">
    <source>
        <dbReference type="PROSITE" id="PS50222"/>
    </source>
</evidence>
<evidence type="ECO:0000313" key="5">
    <source>
        <dbReference type="EMBL" id="CAK0889352.1"/>
    </source>
</evidence>
<feature type="compositionally biased region" description="Low complexity" evidence="2">
    <location>
        <begin position="511"/>
        <end position="525"/>
    </location>
</feature>
<dbReference type="Gene3D" id="1.10.238.10">
    <property type="entry name" value="EF-hand"/>
    <property type="match status" value="1"/>
</dbReference>
<accession>A0ABN9WRM7</accession>
<keyword evidence="1" id="KW-0106">Calcium</keyword>
<feature type="transmembrane region" description="Helical" evidence="3">
    <location>
        <begin position="849"/>
        <end position="871"/>
    </location>
</feature>
<keyword evidence="3" id="KW-1133">Transmembrane helix</keyword>
<keyword evidence="7" id="KW-1185">Reference proteome</keyword>
<comment type="caution">
    <text evidence="5">The sequence shown here is derived from an EMBL/GenBank/DDBJ whole genome shotgun (WGS) entry which is preliminary data.</text>
</comment>
<dbReference type="Pfam" id="PF13405">
    <property type="entry name" value="EF-hand_6"/>
    <property type="match status" value="1"/>
</dbReference>
<feature type="region of interest" description="Disordered" evidence="2">
    <location>
        <begin position="431"/>
        <end position="458"/>
    </location>
</feature>
<dbReference type="InterPro" id="IPR018247">
    <property type="entry name" value="EF_Hand_1_Ca_BS"/>
</dbReference>
<feature type="transmembrane region" description="Helical" evidence="3">
    <location>
        <begin position="775"/>
        <end position="800"/>
    </location>
</feature>
<keyword evidence="3" id="KW-0472">Membrane</keyword>
<dbReference type="SUPFAM" id="SSF47473">
    <property type="entry name" value="EF-hand"/>
    <property type="match status" value="1"/>
</dbReference>
<reference evidence="5" key="1">
    <citation type="submission" date="2023-10" db="EMBL/GenBank/DDBJ databases">
        <authorList>
            <person name="Chen Y."/>
            <person name="Shah S."/>
            <person name="Dougan E. K."/>
            <person name="Thang M."/>
            <person name="Chan C."/>
        </authorList>
    </citation>
    <scope>NUCLEOTIDE SEQUENCE [LARGE SCALE GENOMIC DNA]</scope>
</reference>
<protein>
    <recommendedName>
        <fullName evidence="4">EF-hand domain-containing protein</fullName>
    </recommendedName>
</protein>
<feature type="region of interest" description="Disordered" evidence="2">
    <location>
        <begin position="508"/>
        <end position="550"/>
    </location>
</feature>
<dbReference type="InterPro" id="IPR002048">
    <property type="entry name" value="EF_hand_dom"/>
</dbReference>
<dbReference type="InterPro" id="IPR011992">
    <property type="entry name" value="EF-hand-dom_pair"/>
</dbReference>
<dbReference type="EMBL" id="CAUYUJ010019195">
    <property type="protein sequence ID" value="CAK0889352.1"/>
    <property type="molecule type" value="Genomic_DNA"/>
</dbReference>
<dbReference type="EMBL" id="CAUYUJ010020904">
    <property type="protein sequence ID" value="CAK0901283.1"/>
    <property type="molecule type" value="Genomic_DNA"/>
</dbReference>
<feature type="domain" description="EF-hand" evidence="4">
    <location>
        <begin position="195"/>
        <end position="230"/>
    </location>
</feature>
<gene>
    <name evidence="5" type="ORF">PCOR1329_LOCUS69901</name>
    <name evidence="6" type="ORF">PCOR1329_LOCUS78285</name>
</gene>
<feature type="transmembrane region" description="Helical" evidence="3">
    <location>
        <begin position="932"/>
        <end position="954"/>
    </location>
</feature>
<evidence type="ECO:0000256" key="1">
    <source>
        <dbReference type="ARBA" id="ARBA00022837"/>
    </source>
</evidence>
<organism evidence="5 7">
    <name type="scientific">Prorocentrum cordatum</name>
    <dbReference type="NCBI Taxonomy" id="2364126"/>
    <lineage>
        <taxon>Eukaryota</taxon>
        <taxon>Sar</taxon>
        <taxon>Alveolata</taxon>
        <taxon>Dinophyceae</taxon>
        <taxon>Prorocentrales</taxon>
        <taxon>Prorocentraceae</taxon>
        <taxon>Prorocentrum</taxon>
    </lineage>
</organism>
<evidence type="ECO:0000313" key="7">
    <source>
        <dbReference type="Proteomes" id="UP001189429"/>
    </source>
</evidence>
<dbReference type="PROSITE" id="PS50222">
    <property type="entry name" value="EF_HAND_2"/>
    <property type="match status" value="1"/>
</dbReference>
<evidence type="ECO:0000256" key="3">
    <source>
        <dbReference type="SAM" id="Phobius"/>
    </source>
</evidence>
<keyword evidence="3" id="KW-0812">Transmembrane</keyword>
<sequence>MSVEADLDEALARRAPRCAICLALCALVFHCLAFAGNLNVAWTVKDFGSAADGWSSVGLGFAGSLSTDLNGRLLDTSAAMMQAASALEELHDALGALAENASDEGAGASLAELPEGAAPPADFAVDFPLLADRLERLMDLVRPVLLQVQEWLVSFGPELSKGASDLSFALDAVQKILDTAVSHLHAIGGNGSAEAQEVLLRDAFNLFDVSNTGTITREDLKNVSSMYGVSALGGSKADTLIDKYEHGGDSEPGVSPEEFGLLVDDEDVPGVLSLVMRTYARRLARISKQMSAARTRSDVAESVAQYVAQVSVENNATKIRSVLGPLARGSLPLELAADVLAHLAIEADSPEKLTTVDVGAVVVGAMATQSAERVAEAADLLSNASYWAAQGFDPDVQPSCVEKVAKWIAGAKGGRPASELWLSKLVGGHRSRGKLPADHTGSTWPDGPADASGELDVDGGDEGAFLQCPGVVVPAACAAPGAAGGERAALGCREEGEEAALLQSHLHRPAGRPQPQRGPAPARQAVGPGEEEASSRPGAPGQRQSQQDRLCTAAVRRVRDTRRGAEASVALQRARRSSRWRRLAQSGHPLAALSGAVGVANPDAARATGGGGEARPESLEFAAELARRAGEQAKVYEGLCFDYSAASSGAVESAAKIVEGMMRRFSSFLKMVEKYASPRAVRRLEDVLNRTVKDLRSKNFSGVVLLEESAAEGNASFDYAALADFITSLNSALPSWIDALKEARVEVLSVSATMESLFGVVRTKAPPIFELVAKYFVLAVSAYFVVFLVLTLVNLAYALWASRLCEGDVDRAAGEGLPDRLRSRCCISCCFFCDDHEGCFWSAIVLMEVLWLVLFFTTFAMLVIFGVRAFVGAGCKPIYLIGDQDVCGDRLHVVGAFLQNHSWAFGDHASLDLPSSCSDQKLLVCQMIREKLYSSMLAAVLGNVLAAAVTWLLIVESAQLHERRHRSTLLLSVIEGKPED</sequence>
<evidence type="ECO:0000256" key="2">
    <source>
        <dbReference type="SAM" id="MobiDB-lite"/>
    </source>
</evidence>
<dbReference type="PROSITE" id="PS00018">
    <property type="entry name" value="EF_HAND_1"/>
    <property type="match status" value="1"/>
</dbReference>
<name>A0ABN9WRM7_9DINO</name>